<dbReference type="GO" id="GO:0008413">
    <property type="term" value="F:8-oxo-7,8-dihydroguanosine triphosphate pyrophosphatase activity"/>
    <property type="evidence" value="ECO:0007669"/>
    <property type="project" value="TreeGrafter"/>
</dbReference>
<evidence type="ECO:0000256" key="3">
    <source>
        <dbReference type="ARBA" id="ARBA00022457"/>
    </source>
</evidence>
<dbReference type="GO" id="GO:0035539">
    <property type="term" value="F:8-oxo-7,8-dihydrodeoxyguanosine triphosphate pyrophosphatase activity"/>
    <property type="evidence" value="ECO:0007669"/>
    <property type="project" value="UniProtKB-EC"/>
</dbReference>
<organism evidence="18 19">
    <name type="scientific">Bacteroides fragilis str. 3998T(B)3</name>
    <dbReference type="NCBI Taxonomy" id="1339316"/>
    <lineage>
        <taxon>Bacteria</taxon>
        <taxon>Pseudomonadati</taxon>
        <taxon>Bacteroidota</taxon>
        <taxon>Bacteroidia</taxon>
        <taxon>Bacteroidales</taxon>
        <taxon>Bacteroidaceae</taxon>
        <taxon>Bacteroides</taxon>
    </lineage>
</organism>
<evidence type="ECO:0000256" key="4">
    <source>
        <dbReference type="ARBA" id="ARBA00022705"/>
    </source>
</evidence>
<dbReference type="PROSITE" id="PS51462">
    <property type="entry name" value="NUDIX"/>
    <property type="match status" value="1"/>
</dbReference>
<keyword evidence="7 18" id="KW-0378">Hydrolase</keyword>
<comment type="cofactor">
    <cofactor evidence="1">
        <name>Mg(2+)</name>
        <dbReference type="ChEBI" id="CHEBI:18420"/>
    </cofactor>
</comment>
<gene>
    <name evidence="18" type="ORF">M125_3426</name>
</gene>
<dbReference type="PATRIC" id="fig|1339316.3.peg.3244"/>
<dbReference type="PANTHER" id="PTHR47707">
    <property type="entry name" value="8-OXO-DGTP DIPHOSPHATASE"/>
    <property type="match status" value="1"/>
</dbReference>
<evidence type="ECO:0000256" key="11">
    <source>
        <dbReference type="ARBA" id="ARBA00036904"/>
    </source>
</evidence>
<keyword evidence="3" id="KW-0515">Mutator protein</keyword>
<dbReference type="InterPro" id="IPR020476">
    <property type="entry name" value="Nudix_hydrolase"/>
</dbReference>
<dbReference type="InterPro" id="IPR047127">
    <property type="entry name" value="MutT-like"/>
</dbReference>
<comment type="catalytic activity">
    <reaction evidence="11">
        <text>8-oxo-GTP + H2O = 8-oxo-GMP + diphosphate + H(+)</text>
        <dbReference type="Rhea" id="RHEA:67616"/>
        <dbReference type="ChEBI" id="CHEBI:15377"/>
        <dbReference type="ChEBI" id="CHEBI:15378"/>
        <dbReference type="ChEBI" id="CHEBI:33019"/>
        <dbReference type="ChEBI" id="CHEBI:143553"/>
        <dbReference type="ChEBI" id="CHEBI:145694"/>
    </reaction>
</comment>
<evidence type="ECO:0000256" key="2">
    <source>
        <dbReference type="ARBA" id="ARBA00005582"/>
    </source>
</evidence>
<dbReference type="GO" id="GO:0006260">
    <property type="term" value="P:DNA replication"/>
    <property type="evidence" value="ECO:0007669"/>
    <property type="project" value="UniProtKB-KW"/>
</dbReference>
<evidence type="ECO:0000259" key="17">
    <source>
        <dbReference type="PROSITE" id="PS51462"/>
    </source>
</evidence>
<keyword evidence="5" id="KW-0479">Metal-binding</keyword>
<evidence type="ECO:0000256" key="16">
    <source>
        <dbReference type="ARBA" id="ARBA00042798"/>
    </source>
</evidence>
<protein>
    <recommendedName>
        <fullName evidence="13">8-oxo-dGTP diphosphatase</fullName>
        <ecNumber evidence="12">3.6.1.55</ecNumber>
    </recommendedName>
    <alternativeName>
        <fullName evidence="16">7,8-dihydro-8-oxoguanine-triphosphatase</fullName>
    </alternativeName>
    <alternativeName>
        <fullName evidence="15">Mutator protein MutT</fullName>
    </alternativeName>
    <alternativeName>
        <fullName evidence="14">dGTP pyrophosphohydrolase</fullName>
    </alternativeName>
</protein>
<dbReference type="PRINTS" id="PR00502">
    <property type="entry name" value="NUDIXFAMILY"/>
</dbReference>
<dbReference type="InterPro" id="IPR000086">
    <property type="entry name" value="NUDIX_hydrolase_dom"/>
</dbReference>
<dbReference type="GO" id="GO:0046872">
    <property type="term" value="F:metal ion binding"/>
    <property type="evidence" value="ECO:0007669"/>
    <property type="project" value="UniProtKB-KW"/>
</dbReference>
<comment type="similarity">
    <text evidence="2">Belongs to the Nudix hydrolase family.</text>
</comment>
<dbReference type="GeneID" id="60367069"/>
<dbReference type="Gene3D" id="3.90.79.10">
    <property type="entry name" value="Nucleoside Triphosphate Pyrophosphohydrolase"/>
    <property type="match status" value="1"/>
</dbReference>
<dbReference type="Pfam" id="PF00293">
    <property type="entry name" value="NUDIX"/>
    <property type="match status" value="1"/>
</dbReference>
<evidence type="ECO:0000313" key="19">
    <source>
        <dbReference type="Proteomes" id="UP000020773"/>
    </source>
</evidence>
<dbReference type="GO" id="GO:0044716">
    <property type="term" value="F:8-oxo-GDP phosphatase activity"/>
    <property type="evidence" value="ECO:0007669"/>
    <property type="project" value="TreeGrafter"/>
</dbReference>
<dbReference type="SMR" id="A0A015TZR2"/>
<reference evidence="18 19" key="1">
    <citation type="submission" date="2014-02" db="EMBL/GenBank/DDBJ databases">
        <authorList>
            <person name="Sears C."/>
            <person name="Carroll K."/>
            <person name="Sack B.R."/>
            <person name="Qadri F."/>
            <person name="Myers L.L."/>
            <person name="Chung G.-T."/>
            <person name="Escheverria P."/>
            <person name="Fraser C.M."/>
            <person name="Sadzewicz L."/>
            <person name="Shefchek K.A."/>
            <person name="Tallon L."/>
            <person name="Das S.P."/>
            <person name="Daugherty S."/>
            <person name="Mongodin E.F."/>
        </authorList>
    </citation>
    <scope>NUCLEOTIDE SEQUENCE [LARGE SCALE GENOMIC DNA]</scope>
    <source>
        <strain evidence="19">3998T(B)3</strain>
    </source>
</reference>
<sequence length="130" mass="15121">MKSIEVVAAVIRLGEKYLCVQRGQTKFSYTSFRYEFPGGKVEEGESLQEALQREIMEEMDYVIEVGEKLLTVHHTYPDFEITMHAFLCHPVGQRYVLKEHIAAQWLSTREMAILDWAEADKPIVRKISEQ</sequence>
<evidence type="ECO:0000256" key="8">
    <source>
        <dbReference type="ARBA" id="ARBA00022842"/>
    </source>
</evidence>
<evidence type="ECO:0000256" key="6">
    <source>
        <dbReference type="ARBA" id="ARBA00022763"/>
    </source>
</evidence>
<comment type="caution">
    <text evidence="18">The sequence shown here is derived from an EMBL/GenBank/DDBJ whole genome shotgun (WGS) entry which is preliminary data.</text>
</comment>
<evidence type="ECO:0000256" key="5">
    <source>
        <dbReference type="ARBA" id="ARBA00022723"/>
    </source>
</evidence>
<keyword evidence="8" id="KW-0460">Magnesium</keyword>
<accession>A0A015TZR2</accession>
<evidence type="ECO:0000256" key="12">
    <source>
        <dbReference type="ARBA" id="ARBA00038905"/>
    </source>
</evidence>
<comment type="catalytic activity">
    <reaction evidence="10">
        <text>8-oxo-dGTP + H2O = 8-oxo-dGMP + diphosphate + H(+)</text>
        <dbReference type="Rhea" id="RHEA:31575"/>
        <dbReference type="ChEBI" id="CHEBI:15377"/>
        <dbReference type="ChEBI" id="CHEBI:15378"/>
        <dbReference type="ChEBI" id="CHEBI:33019"/>
        <dbReference type="ChEBI" id="CHEBI:63224"/>
        <dbReference type="ChEBI" id="CHEBI:77896"/>
        <dbReference type="EC" id="3.6.1.55"/>
    </reaction>
</comment>
<keyword evidence="4" id="KW-0235">DNA replication</keyword>
<feature type="domain" description="Nudix hydrolase" evidence="17">
    <location>
        <begin position="2"/>
        <end position="128"/>
    </location>
</feature>
<dbReference type="RefSeq" id="WP_005788863.1">
    <property type="nucleotide sequence ID" value="NZ_JGDB01000220.1"/>
</dbReference>
<dbReference type="EC" id="3.6.1.55" evidence="12"/>
<evidence type="ECO:0000313" key="18">
    <source>
        <dbReference type="EMBL" id="EXY89889.1"/>
    </source>
</evidence>
<dbReference type="GO" id="GO:0006281">
    <property type="term" value="P:DNA repair"/>
    <property type="evidence" value="ECO:0007669"/>
    <property type="project" value="UniProtKB-KW"/>
</dbReference>
<keyword evidence="9" id="KW-0234">DNA repair</keyword>
<keyword evidence="6" id="KW-0227">DNA damage</keyword>
<evidence type="ECO:0000256" key="14">
    <source>
        <dbReference type="ARBA" id="ARBA00041592"/>
    </source>
</evidence>
<dbReference type="SUPFAM" id="SSF55811">
    <property type="entry name" value="Nudix"/>
    <property type="match status" value="1"/>
</dbReference>
<dbReference type="EMBL" id="JGDB01000220">
    <property type="protein sequence ID" value="EXY89889.1"/>
    <property type="molecule type" value="Genomic_DNA"/>
</dbReference>
<dbReference type="GO" id="GO:0044715">
    <property type="term" value="F:8-oxo-dGDP phosphatase activity"/>
    <property type="evidence" value="ECO:0007669"/>
    <property type="project" value="TreeGrafter"/>
</dbReference>
<evidence type="ECO:0000256" key="13">
    <source>
        <dbReference type="ARBA" id="ARBA00040794"/>
    </source>
</evidence>
<evidence type="ECO:0000256" key="9">
    <source>
        <dbReference type="ARBA" id="ARBA00023204"/>
    </source>
</evidence>
<evidence type="ECO:0000256" key="15">
    <source>
        <dbReference type="ARBA" id="ARBA00041979"/>
    </source>
</evidence>
<name>A0A015TZR2_BACFG</name>
<evidence type="ECO:0000256" key="7">
    <source>
        <dbReference type="ARBA" id="ARBA00022801"/>
    </source>
</evidence>
<dbReference type="PANTHER" id="PTHR47707:SF1">
    <property type="entry name" value="NUDIX HYDROLASE FAMILY PROTEIN"/>
    <property type="match status" value="1"/>
</dbReference>
<evidence type="ECO:0000256" key="10">
    <source>
        <dbReference type="ARBA" id="ARBA00035861"/>
    </source>
</evidence>
<proteinExistence type="inferred from homology"/>
<dbReference type="InterPro" id="IPR015797">
    <property type="entry name" value="NUDIX_hydrolase-like_dom_sf"/>
</dbReference>
<dbReference type="AlphaFoldDB" id="A0A015TZR2"/>
<evidence type="ECO:0000256" key="1">
    <source>
        <dbReference type="ARBA" id="ARBA00001946"/>
    </source>
</evidence>
<dbReference type="Proteomes" id="UP000020773">
    <property type="component" value="Unassembled WGS sequence"/>
</dbReference>
<dbReference type="CDD" id="cd03425">
    <property type="entry name" value="NUDIX_MutT_NudA_like"/>
    <property type="match status" value="1"/>
</dbReference>